<dbReference type="EMBL" id="JAQQWP010000004">
    <property type="protein sequence ID" value="KAK8121493.1"/>
    <property type="molecule type" value="Genomic_DNA"/>
</dbReference>
<dbReference type="InterPro" id="IPR036047">
    <property type="entry name" value="F-box-like_dom_sf"/>
</dbReference>
<dbReference type="Proteomes" id="UP001392437">
    <property type="component" value="Unassembled WGS sequence"/>
</dbReference>
<feature type="domain" description="F-box" evidence="2">
    <location>
        <begin position="84"/>
        <end position="129"/>
    </location>
</feature>
<keyword evidence="4" id="KW-1185">Reference proteome</keyword>
<evidence type="ECO:0000256" key="1">
    <source>
        <dbReference type="SAM" id="MobiDB-lite"/>
    </source>
</evidence>
<dbReference type="PROSITE" id="PS50181">
    <property type="entry name" value="FBOX"/>
    <property type="match status" value="1"/>
</dbReference>
<feature type="compositionally biased region" description="Acidic residues" evidence="1">
    <location>
        <begin position="430"/>
        <end position="441"/>
    </location>
</feature>
<evidence type="ECO:0000313" key="4">
    <source>
        <dbReference type="Proteomes" id="UP001392437"/>
    </source>
</evidence>
<proteinExistence type="predicted"/>
<organism evidence="3 4">
    <name type="scientific">Apiospora kogelbergensis</name>
    <dbReference type="NCBI Taxonomy" id="1337665"/>
    <lineage>
        <taxon>Eukaryota</taxon>
        <taxon>Fungi</taxon>
        <taxon>Dikarya</taxon>
        <taxon>Ascomycota</taxon>
        <taxon>Pezizomycotina</taxon>
        <taxon>Sordariomycetes</taxon>
        <taxon>Xylariomycetidae</taxon>
        <taxon>Amphisphaeriales</taxon>
        <taxon>Apiosporaceae</taxon>
        <taxon>Apiospora</taxon>
    </lineage>
</organism>
<reference evidence="3 4" key="1">
    <citation type="submission" date="2023-01" db="EMBL/GenBank/DDBJ databases">
        <title>Analysis of 21 Apiospora genomes using comparative genomics revels a genus with tremendous synthesis potential of carbohydrate active enzymes and secondary metabolites.</title>
        <authorList>
            <person name="Sorensen T."/>
        </authorList>
    </citation>
    <scope>NUCLEOTIDE SEQUENCE [LARGE SCALE GENOMIC DNA]</scope>
    <source>
        <strain evidence="3 4">CBS 117206</strain>
    </source>
</reference>
<sequence>MQAEALAATTRDHAFFVELSDSDAHSPVKKPGSITCTCGDAINACAVDLLLAISLSMRMDALVAKRQNRGTAPDDGGTKATLPPGRIRELPYEIMANVSMSLSIEEIFYLSLSCRQFLYLNTDNRFCKAIVRANIPFSLEAQQADLDGGYARALRRVVKRRRAIAEARPYIVAMVGLANSHVFSSGKLCYETVVDIPRLTKEAIPHSKNCQDSSFSVIHNDEGITSCLYSFAIPEPEDWLLIIDTENHELVGAILLESTTGLFVRNSGSYLYYGTHSEDGPDGFPRWVLRFFDMTRRHLSRRKIHLSDLVGHEIGSTICFEIIDGYFYGLSNQTSFEVEEIDWTSYYYCFRFRLDESNPDKTQIMKKRDSWRRQHAEGPIDDRWGFLKLEQDETTGKLRIIESRKEWLTRQSRNRRSYYTTNVVFKDEGEGTADEESEDNTENNLPDDPLTVLLEPSSNPNYMPPPERLPCSIHAGDNGTIYNLSKTHLRSYFYSSETFLDLIDDSIKAAYLQRLPIRAGKKMAARSMELPATSTGSGIQNFKEKEKLMEFHNRITMWPEYPEDCCSDLTLEKLSRIMNPKDHQGGVSATNGKRSIVYTTGGGTGSLRVLVWISFDPAAKLSDAWRGEGLSTSPEAHDGVGCARGYAGEQGNASFHDKAGGGAIKWGFAGVSDTNPQHAKPLSKTSPAKGAGDWARVEKAMYTHLSRQYVQEYMKGGYRIQGT</sequence>
<evidence type="ECO:0000259" key="2">
    <source>
        <dbReference type="PROSITE" id="PS50181"/>
    </source>
</evidence>
<comment type="caution">
    <text evidence="3">The sequence shown here is derived from an EMBL/GenBank/DDBJ whole genome shotgun (WGS) entry which is preliminary data.</text>
</comment>
<name>A0AAW0R2T4_9PEZI</name>
<gene>
    <name evidence="3" type="ORF">PG999_005613</name>
</gene>
<protein>
    <submittedName>
        <fullName evidence="3">F-box</fullName>
    </submittedName>
</protein>
<feature type="region of interest" description="Disordered" evidence="1">
    <location>
        <begin position="427"/>
        <end position="450"/>
    </location>
</feature>
<dbReference type="AlphaFoldDB" id="A0AAW0R2T4"/>
<dbReference type="SUPFAM" id="SSF81383">
    <property type="entry name" value="F-box domain"/>
    <property type="match status" value="1"/>
</dbReference>
<accession>A0AAW0R2T4</accession>
<evidence type="ECO:0000313" key="3">
    <source>
        <dbReference type="EMBL" id="KAK8121493.1"/>
    </source>
</evidence>
<dbReference type="InterPro" id="IPR001810">
    <property type="entry name" value="F-box_dom"/>
</dbReference>